<feature type="compositionally biased region" description="Low complexity" evidence="1">
    <location>
        <begin position="48"/>
        <end position="76"/>
    </location>
</feature>
<dbReference type="Proteomes" id="UP000265703">
    <property type="component" value="Unassembled WGS sequence"/>
</dbReference>
<name>A0A397TGH3_9GLOM</name>
<protein>
    <submittedName>
        <fullName evidence="2">Uncharacterized protein</fullName>
    </submittedName>
</protein>
<sequence>MSHIPSSNSNLHDIITEESPPAYTRYPNSGEQSMAFGPSRPFTDNATQIISQQQQNNPLPPSNQYINLPPSSNQNINPPPPSNQYINSPPPSNQYINSTPPSNQYINSPPPSNQYINPIPLPNQHINRPPSPNQHMIQPSPPLQNYNIQYYNYNNNPICGVARPTRTIIPINTQVITGPLRYITNQINQITPPHILRSQNNVIFAKPGNSSIGGWLCPNCQGSGKANNHQLCVRCNGVGRIFK</sequence>
<dbReference type="AlphaFoldDB" id="A0A397TGH3"/>
<evidence type="ECO:0000313" key="2">
    <source>
        <dbReference type="EMBL" id="RIA93974.1"/>
    </source>
</evidence>
<organism evidence="2 3">
    <name type="scientific">Glomus cerebriforme</name>
    <dbReference type="NCBI Taxonomy" id="658196"/>
    <lineage>
        <taxon>Eukaryota</taxon>
        <taxon>Fungi</taxon>
        <taxon>Fungi incertae sedis</taxon>
        <taxon>Mucoromycota</taxon>
        <taxon>Glomeromycotina</taxon>
        <taxon>Glomeromycetes</taxon>
        <taxon>Glomerales</taxon>
        <taxon>Glomeraceae</taxon>
        <taxon>Glomus</taxon>
    </lineage>
</organism>
<accession>A0A397TGH3</accession>
<keyword evidence="3" id="KW-1185">Reference proteome</keyword>
<reference evidence="2 3" key="1">
    <citation type="submission" date="2018-06" db="EMBL/GenBank/DDBJ databases">
        <title>Comparative genomics reveals the genomic features of Rhizophagus irregularis, R. cerebriforme, R. diaphanum and Gigaspora rosea, and their symbiotic lifestyle signature.</title>
        <authorList>
            <person name="Morin E."/>
            <person name="San Clemente H."/>
            <person name="Chen E.C.H."/>
            <person name="De La Providencia I."/>
            <person name="Hainaut M."/>
            <person name="Kuo A."/>
            <person name="Kohler A."/>
            <person name="Murat C."/>
            <person name="Tang N."/>
            <person name="Roy S."/>
            <person name="Loubradou J."/>
            <person name="Henrissat B."/>
            <person name="Grigoriev I.V."/>
            <person name="Corradi N."/>
            <person name="Roux C."/>
            <person name="Martin F.M."/>
        </authorList>
    </citation>
    <scope>NUCLEOTIDE SEQUENCE [LARGE SCALE GENOMIC DNA]</scope>
    <source>
        <strain evidence="2 3">DAOM 227022</strain>
    </source>
</reference>
<feature type="compositionally biased region" description="Pro residues" evidence="1">
    <location>
        <begin position="77"/>
        <end position="92"/>
    </location>
</feature>
<evidence type="ECO:0000313" key="3">
    <source>
        <dbReference type="Proteomes" id="UP000265703"/>
    </source>
</evidence>
<feature type="compositionally biased region" description="Polar residues" evidence="1">
    <location>
        <begin position="1"/>
        <end position="11"/>
    </location>
</feature>
<gene>
    <name evidence="2" type="ORF">C1645_803771</name>
</gene>
<proteinExistence type="predicted"/>
<dbReference type="STRING" id="658196.A0A397TGH3"/>
<feature type="region of interest" description="Disordered" evidence="1">
    <location>
        <begin position="1"/>
        <end position="134"/>
    </location>
</feature>
<dbReference type="OrthoDB" id="2405700at2759"/>
<feature type="compositionally biased region" description="Polar residues" evidence="1">
    <location>
        <begin position="95"/>
        <end position="107"/>
    </location>
</feature>
<comment type="caution">
    <text evidence="2">The sequence shown here is derived from an EMBL/GenBank/DDBJ whole genome shotgun (WGS) entry which is preliminary data.</text>
</comment>
<evidence type="ECO:0000256" key="1">
    <source>
        <dbReference type="SAM" id="MobiDB-lite"/>
    </source>
</evidence>
<dbReference type="EMBL" id="QKYT01000093">
    <property type="protein sequence ID" value="RIA93974.1"/>
    <property type="molecule type" value="Genomic_DNA"/>
</dbReference>